<protein>
    <submittedName>
        <fullName evidence="1">Uncharacterized protein</fullName>
    </submittedName>
</protein>
<reference evidence="2" key="1">
    <citation type="journal article" date="2012" name="Nat. Biotechnol.">
        <title>Reference genome sequence of the model plant Setaria.</title>
        <authorList>
            <person name="Bennetzen J.L."/>
            <person name="Schmutz J."/>
            <person name="Wang H."/>
            <person name="Percifield R."/>
            <person name="Hawkins J."/>
            <person name="Pontaroli A.C."/>
            <person name="Estep M."/>
            <person name="Feng L."/>
            <person name="Vaughn J.N."/>
            <person name="Grimwood J."/>
            <person name="Jenkins J."/>
            <person name="Barry K."/>
            <person name="Lindquist E."/>
            <person name="Hellsten U."/>
            <person name="Deshpande S."/>
            <person name="Wang X."/>
            <person name="Wu X."/>
            <person name="Mitros T."/>
            <person name="Triplett J."/>
            <person name="Yang X."/>
            <person name="Ye C.Y."/>
            <person name="Mauro-Herrera M."/>
            <person name="Wang L."/>
            <person name="Li P."/>
            <person name="Sharma M."/>
            <person name="Sharma R."/>
            <person name="Ronald P.C."/>
            <person name="Panaud O."/>
            <person name="Kellogg E.A."/>
            <person name="Brutnell T.P."/>
            <person name="Doust A.N."/>
            <person name="Tuskan G.A."/>
            <person name="Rokhsar D."/>
            <person name="Devos K.M."/>
        </authorList>
    </citation>
    <scope>NUCLEOTIDE SEQUENCE [LARGE SCALE GENOMIC DNA]</scope>
    <source>
        <strain evidence="2">cv. Yugu1</strain>
    </source>
</reference>
<reference evidence="1" key="2">
    <citation type="submission" date="2018-08" db="UniProtKB">
        <authorList>
            <consortium name="EnsemblPlants"/>
        </authorList>
    </citation>
    <scope>IDENTIFICATION</scope>
    <source>
        <strain evidence="1">Yugu1</strain>
    </source>
</reference>
<evidence type="ECO:0000313" key="1">
    <source>
        <dbReference type="EnsemblPlants" id="KQL06002"/>
    </source>
</evidence>
<name>K3XU57_SETIT</name>
<proteinExistence type="predicted"/>
<dbReference type="Gramene" id="KQL06002">
    <property type="protein sequence ID" value="KQL06002"/>
    <property type="gene ID" value="SETIT_005464mg"/>
</dbReference>
<sequence>MLIHFVGRTNHWIQLDKLSLGMLLCSKCFICPIA</sequence>
<dbReference type="Proteomes" id="UP000004995">
    <property type="component" value="Unassembled WGS sequence"/>
</dbReference>
<keyword evidence="2" id="KW-1185">Reference proteome</keyword>
<organism evidence="1 2">
    <name type="scientific">Setaria italica</name>
    <name type="common">Foxtail millet</name>
    <name type="synonym">Panicum italicum</name>
    <dbReference type="NCBI Taxonomy" id="4555"/>
    <lineage>
        <taxon>Eukaryota</taxon>
        <taxon>Viridiplantae</taxon>
        <taxon>Streptophyta</taxon>
        <taxon>Embryophyta</taxon>
        <taxon>Tracheophyta</taxon>
        <taxon>Spermatophyta</taxon>
        <taxon>Magnoliopsida</taxon>
        <taxon>Liliopsida</taxon>
        <taxon>Poales</taxon>
        <taxon>Poaceae</taxon>
        <taxon>PACMAD clade</taxon>
        <taxon>Panicoideae</taxon>
        <taxon>Panicodae</taxon>
        <taxon>Paniceae</taxon>
        <taxon>Cenchrinae</taxon>
        <taxon>Setaria</taxon>
    </lineage>
</organism>
<dbReference type="EnsemblPlants" id="KQL06002">
    <property type="protein sequence ID" value="KQL06002"/>
    <property type="gene ID" value="SETIT_005464mg"/>
</dbReference>
<dbReference type="HOGENOM" id="CLU_3377943_0_0_1"/>
<accession>K3XU57</accession>
<dbReference type="AlphaFoldDB" id="K3XU57"/>
<evidence type="ECO:0000313" key="2">
    <source>
        <dbReference type="Proteomes" id="UP000004995"/>
    </source>
</evidence>
<dbReference type="InParanoid" id="K3XU57"/>
<dbReference type="EMBL" id="AGNK02003213">
    <property type="status" value="NOT_ANNOTATED_CDS"/>
    <property type="molecule type" value="Genomic_DNA"/>
</dbReference>